<protein>
    <submittedName>
        <fullName evidence="3">Periplasmic binding protein</fullName>
    </submittedName>
</protein>
<dbReference type="InterPro" id="IPR050902">
    <property type="entry name" value="ABC_Transporter_SBP"/>
</dbReference>
<dbReference type="RefSeq" id="WP_015710549.1">
    <property type="nucleotide sequence ID" value="NC_015577.1"/>
</dbReference>
<dbReference type="AlphaFoldDB" id="F5YEP6"/>
<dbReference type="KEGG" id="taz:TREAZ_1464"/>
<evidence type="ECO:0000313" key="3">
    <source>
        <dbReference type="EMBL" id="AEF81750.1"/>
    </source>
</evidence>
<sequence length="356" mass="39061">MKSFKVLFCLLFLFGVLNLYAAPRQEAPVSAPATRLFTDSAGRTVKLPQNIRRIVPSGALALMFLQAIAPDMICAIPSAFTAEQGEFIPQSLQKLPIVGQFYGAANLNPEEIAAIGPDIIIDVGEPKDTIAQDMDSISASIAIPTVHITATLESTPEAFRMLGVLLDRQAQGNALADFSQRTLDSAQGIMNRVGNNKKAVLYCLGKGGTNVLAAGSFHAEILDWMTNNQAKVDNPASRGSGNETDLEQISLWNPEIILFGADSVYAQAASDPAWKQLRAIKNGAYYEVPQGPYNWMGSPPSINRYLGMLWLGTILYPEYVQYDLYTEAAEYYKLFYGYTLSQERFNRIMVNSIHGK</sequence>
<dbReference type="Pfam" id="PF01497">
    <property type="entry name" value="Peripla_BP_2"/>
    <property type="match status" value="1"/>
</dbReference>
<dbReference type="Gene3D" id="3.40.50.1980">
    <property type="entry name" value="Nitrogenase molybdenum iron protein domain"/>
    <property type="match status" value="2"/>
</dbReference>
<accession>F5YEP6</accession>
<evidence type="ECO:0000256" key="1">
    <source>
        <dbReference type="SAM" id="SignalP"/>
    </source>
</evidence>
<dbReference type="STRING" id="545695.TREAZ_1464"/>
<dbReference type="GO" id="GO:0071281">
    <property type="term" value="P:cellular response to iron ion"/>
    <property type="evidence" value="ECO:0007669"/>
    <property type="project" value="TreeGrafter"/>
</dbReference>
<dbReference type="Proteomes" id="UP000009222">
    <property type="component" value="Chromosome"/>
</dbReference>
<dbReference type="InParanoid" id="F5YEP6"/>
<dbReference type="PANTHER" id="PTHR30535:SF34">
    <property type="entry name" value="MOLYBDATE-BINDING PROTEIN MOLA"/>
    <property type="match status" value="1"/>
</dbReference>
<dbReference type="OrthoDB" id="368509at2"/>
<evidence type="ECO:0000259" key="2">
    <source>
        <dbReference type="PROSITE" id="PS50983"/>
    </source>
</evidence>
<reference evidence="3 4" key="2">
    <citation type="journal article" date="2011" name="ISME J.">
        <title>RNA-seq reveals cooperative metabolic interactions between two termite-gut spirochete species in co-culture.</title>
        <authorList>
            <person name="Rosenthal A.Z."/>
            <person name="Matson E.G."/>
            <person name="Eldar A."/>
            <person name="Leadbetter J.R."/>
        </authorList>
    </citation>
    <scope>NUCLEOTIDE SEQUENCE [LARGE SCALE GENOMIC DNA]</scope>
    <source>
        <strain evidence="4">ATCC BAA-888 / DSM 13862 / ZAS-9</strain>
    </source>
</reference>
<reference evidence="4" key="1">
    <citation type="submission" date="2009-12" db="EMBL/GenBank/DDBJ databases">
        <title>Complete sequence of Treponema azotonutricium strain ZAS-9.</title>
        <authorList>
            <person name="Tetu S.G."/>
            <person name="Matson E."/>
            <person name="Ren Q."/>
            <person name="Seshadri R."/>
            <person name="Elbourne L."/>
            <person name="Hassan K.A."/>
            <person name="Durkin A."/>
            <person name="Radune D."/>
            <person name="Mohamoud Y."/>
            <person name="Shay R."/>
            <person name="Jin S."/>
            <person name="Zhang X."/>
            <person name="Lucey K."/>
            <person name="Ballor N.R."/>
            <person name="Ottesen E."/>
            <person name="Rosenthal R."/>
            <person name="Allen A."/>
            <person name="Leadbetter J.R."/>
            <person name="Paulsen I.T."/>
        </authorList>
    </citation>
    <scope>NUCLEOTIDE SEQUENCE [LARGE SCALE GENOMIC DNA]</scope>
    <source>
        <strain evidence="4">ATCC BAA-888 / DSM 13862 / ZAS-9</strain>
    </source>
</reference>
<keyword evidence="1" id="KW-0732">Signal</keyword>
<dbReference type="SUPFAM" id="SSF53807">
    <property type="entry name" value="Helical backbone' metal receptor"/>
    <property type="match status" value="1"/>
</dbReference>
<dbReference type="HOGENOM" id="CLU_038034_13_1_12"/>
<organism evidence="3 4">
    <name type="scientific">Leadbettera azotonutricia (strain ATCC BAA-888 / DSM 13862 / ZAS-9)</name>
    <name type="common">Treponema azotonutricium</name>
    <dbReference type="NCBI Taxonomy" id="545695"/>
    <lineage>
        <taxon>Bacteria</taxon>
        <taxon>Pseudomonadati</taxon>
        <taxon>Spirochaetota</taxon>
        <taxon>Spirochaetia</taxon>
        <taxon>Spirochaetales</taxon>
        <taxon>Breznakiellaceae</taxon>
        <taxon>Leadbettera</taxon>
    </lineage>
</organism>
<dbReference type="Gene3D" id="1.20.58.2180">
    <property type="match status" value="1"/>
</dbReference>
<feature type="chain" id="PRO_5003331798" evidence="1">
    <location>
        <begin position="22"/>
        <end position="356"/>
    </location>
</feature>
<dbReference type="EMBL" id="CP001841">
    <property type="protein sequence ID" value="AEF81750.1"/>
    <property type="molecule type" value="Genomic_DNA"/>
</dbReference>
<dbReference type="PANTHER" id="PTHR30535">
    <property type="entry name" value="VITAMIN B12-BINDING PROTEIN"/>
    <property type="match status" value="1"/>
</dbReference>
<proteinExistence type="predicted"/>
<feature type="signal peptide" evidence="1">
    <location>
        <begin position="1"/>
        <end position="21"/>
    </location>
</feature>
<keyword evidence="4" id="KW-1185">Reference proteome</keyword>
<dbReference type="PROSITE" id="PS50983">
    <property type="entry name" value="FE_B12_PBP"/>
    <property type="match status" value="1"/>
</dbReference>
<gene>
    <name evidence="3" type="ordered locus">TREAZ_1464</name>
</gene>
<dbReference type="eggNOG" id="COG0614">
    <property type="taxonomic scope" value="Bacteria"/>
</dbReference>
<dbReference type="InterPro" id="IPR002491">
    <property type="entry name" value="ABC_transptr_periplasmic_BD"/>
</dbReference>
<feature type="domain" description="Fe/B12 periplasmic-binding" evidence="2">
    <location>
        <begin position="53"/>
        <end position="319"/>
    </location>
</feature>
<evidence type="ECO:0000313" key="4">
    <source>
        <dbReference type="Proteomes" id="UP000009222"/>
    </source>
</evidence>
<name>F5YEP6_LEAAZ</name>
<dbReference type="FunCoup" id="F5YEP6">
    <property type="interactions" value="103"/>
</dbReference>